<dbReference type="Pfam" id="PF14843">
    <property type="entry name" value="GF_recep_IV"/>
    <property type="match status" value="1"/>
</dbReference>
<dbReference type="Proteomes" id="UP000694680">
    <property type="component" value="Chromosome 6"/>
</dbReference>
<reference evidence="3" key="2">
    <citation type="submission" date="2025-08" db="UniProtKB">
        <authorList>
            <consortium name="Ensembl"/>
        </authorList>
    </citation>
    <scope>IDENTIFICATION</scope>
</reference>
<proteinExistence type="predicted"/>
<keyword evidence="4" id="KW-1185">Reference proteome</keyword>
<dbReference type="SMART" id="SM00261">
    <property type="entry name" value="FU"/>
    <property type="match status" value="4"/>
</dbReference>
<protein>
    <recommendedName>
        <fullName evidence="2">Growth factor receptor domain-containing protein</fullName>
    </recommendedName>
</protein>
<feature type="domain" description="Growth factor receptor" evidence="2">
    <location>
        <begin position="145"/>
        <end position="246"/>
    </location>
</feature>
<reference evidence="3" key="1">
    <citation type="submission" date="2020-06" db="EMBL/GenBank/DDBJ databases">
        <authorList>
            <consortium name="Wellcome Sanger Institute Data Sharing"/>
        </authorList>
    </citation>
    <scope>NUCLEOTIDE SEQUENCE [LARGE SCALE GENOMIC DNA]</scope>
</reference>
<evidence type="ECO:0000313" key="4">
    <source>
        <dbReference type="Proteomes" id="UP000694680"/>
    </source>
</evidence>
<dbReference type="PANTHER" id="PTHR15332">
    <property type="entry name" value="PROPROTEIN CONVERTASE SUBTILISIN_KEXIN TYPE 5-LIKE"/>
    <property type="match status" value="1"/>
</dbReference>
<reference evidence="3" key="3">
    <citation type="submission" date="2025-09" db="UniProtKB">
        <authorList>
            <consortium name="Ensembl"/>
        </authorList>
    </citation>
    <scope>IDENTIFICATION</scope>
</reference>
<dbReference type="InterPro" id="IPR009030">
    <property type="entry name" value="Growth_fac_rcpt_cys_sf"/>
</dbReference>
<dbReference type="PANTHER" id="PTHR15332:SF175">
    <property type="entry name" value="PROPROTEIN CONVERTASE SUBTILISIN_KEXIN TYPE 5-LIKE"/>
    <property type="match status" value="1"/>
</dbReference>
<keyword evidence="1" id="KW-0325">Glycoprotein</keyword>
<dbReference type="InterPro" id="IPR032778">
    <property type="entry name" value="GF_recep_IV"/>
</dbReference>
<dbReference type="CDD" id="cd00064">
    <property type="entry name" value="FU"/>
    <property type="match status" value="4"/>
</dbReference>
<evidence type="ECO:0000313" key="3">
    <source>
        <dbReference type="Ensembl" id="ENSGWIP00000035181.1"/>
    </source>
</evidence>
<accession>A0A8C5GSX6</accession>
<sequence>MDNAFICVVILVKPYNLIIRVQARPTRGEYVTRTFIKPRIHPPVFRGIHFTPDCVHHLLSGGQCMKECPKQSFGDPSGWRCQLCHSSCQTCHGTGPTECELCLGGTPSLHGQCPQVNSCKANCPMGYYEDMDEGRCGQCHPTCGGCSGPLQDDCESCSTFSPMLFNGACYKDCPTGTYYEAFTCMGCHPHCYSCEGPGRDECQACAVPKYLQNGTCVSECPSGTYTSRQEASGRELGFCLPCDHVCSTCSGASPRDCVTCSTGYLRLLHLCVAHCPTGYWPYEYHISYSWKY</sequence>
<evidence type="ECO:0000256" key="1">
    <source>
        <dbReference type="ARBA" id="ARBA00023180"/>
    </source>
</evidence>
<dbReference type="SUPFAM" id="SSF57184">
    <property type="entry name" value="Growth factor receptor domain"/>
    <property type="match status" value="2"/>
</dbReference>
<evidence type="ECO:0000259" key="2">
    <source>
        <dbReference type="Pfam" id="PF14843"/>
    </source>
</evidence>
<organism evidence="3 4">
    <name type="scientific">Gouania willdenowi</name>
    <name type="common">Blunt-snouted clingfish</name>
    <name type="synonym">Lepadogaster willdenowi</name>
    <dbReference type="NCBI Taxonomy" id="441366"/>
    <lineage>
        <taxon>Eukaryota</taxon>
        <taxon>Metazoa</taxon>
        <taxon>Chordata</taxon>
        <taxon>Craniata</taxon>
        <taxon>Vertebrata</taxon>
        <taxon>Euteleostomi</taxon>
        <taxon>Actinopterygii</taxon>
        <taxon>Neopterygii</taxon>
        <taxon>Teleostei</taxon>
        <taxon>Neoteleostei</taxon>
        <taxon>Acanthomorphata</taxon>
        <taxon>Ovalentaria</taxon>
        <taxon>Blenniimorphae</taxon>
        <taxon>Blenniiformes</taxon>
        <taxon>Gobiesocoidei</taxon>
        <taxon>Gobiesocidae</taxon>
        <taxon>Gobiesocinae</taxon>
        <taxon>Gouania</taxon>
    </lineage>
</organism>
<dbReference type="AlphaFoldDB" id="A0A8C5GSX6"/>
<name>A0A8C5GSX6_GOUWI</name>
<dbReference type="Gene3D" id="2.10.220.10">
    <property type="entry name" value="Hormone Receptor, Insulin-like Growth Factor Receptor 1, Chain A, domain 2"/>
    <property type="match status" value="4"/>
</dbReference>
<dbReference type="InterPro" id="IPR006212">
    <property type="entry name" value="Furin_repeat"/>
</dbReference>
<dbReference type="Ensembl" id="ENSGWIT00000038363.1">
    <property type="protein sequence ID" value="ENSGWIP00000035181.1"/>
    <property type="gene ID" value="ENSGWIG00000018211.1"/>
</dbReference>